<gene>
    <name evidence="3" type="ORF">F3Y22_tig00110458pilonHSYRG00093</name>
</gene>
<evidence type="ECO:0000313" key="3">
    <source>
        <dbReference type="EMBL" id="KAE8704161.1"/>
    </source>
</evidence>
<reference evidence="3" key="1">
    <citation type="submission" date="2019-09" db="EMBL/GenBank/DDBJ databases">
        <title>Draft genome information of white flower Hibiscus syriacus.</title>
        <authorList>
            <person name="Kim Y.-M."/>
        </authorList>
    </citation>
    <scope>NUCLEOTIDE SEQUENCE [LARGE SCALE GENOMIC DNA]</scope>
    <source>
        <strain evidence="3">YM2019G1</strain>
    </source>
</reference>
<feature type="region of interest" description="Disordered" evidence="1">
    <location>
        <begin position="279"/>
        <end position="306"/>
    </location>
</feature>
<proteinExistence type="predicted"/>
<accession>A0A6A3AHV5</accession>
<evidence type="ECO:0000313" key="4">
    <source>
        <dbReference type="Proteomes" id="UP000436088"/>
    </source>
</evidence>
<name>A0A6A3AHV5_HIBSY</name>
<evidence type="ECO:0000256" key="1">
    <source>
        <dbReference type="SAM" id="MobiDB-lite"/>
    </source>
</evidence>
<feature type="signal peptide" evidence="2">
    <location>
        <begin position="1"/>
        <end position="24"/>
    </location>
</feature>
<sequence>MSRIAFVVFSMALIISMQFMGGQSKEETPKEEKKDNKESVPGVNKEEDKQVTEKIVGRYGEVLSVYIPKKRSRAGTSCISVSCAIYSLKVPKEANQVCASRKEVMGNVDENGVRKLRRCLVGVMAGVCSVWSIVNRLHNWGLGEIKVQILRGNSFLRTIEDEDLFIMLEDLQWSYLKEIFMDIMLWTESICQMERVVWIEIDGLPLHYWNEVTLKRLVGLWGRFEAFGENVNHHIDFEKVNMLISTSTEARIDETVDVEKEIEDEKDGVEVGADKEGVSSANFSVDPSEASELGSSVNKKGSPLSDGSTFDVVGTGDSIRVRNKVNVGKLIEVGCGIEEGRERVSFQISDHSNHMGLQGLDIDGVLQKIGLLRAMGLQAEDLMDLHSDSMATSRGMCDGIKLGPVNYTEKGRSLLNSNLKKRWFAAYVEVDETLSVAKILGIKFVGPRRKDVLDSLKQMDLKD</sequence>
<evidence type="ECO:0000256" key="2">
    <source>
        <dbReference type="SAM" id="SignalP"/>
    </source>
</evidence>
<organism evidence="3 4">
    <name type="scientific">Hibiscus syriacus</name>
    <name type="common">Rose of Sharon</name>
    <dbReference type="NCBI Taxonomy" id="106335"/>
    <lineage>
        <taxon>Eukaryota</taxon>
        <taxon>Viridiplantae</taxon>
        <taxon>Streptophyta</taxon>
        <taxon>Embryophyta</taxon>
        <taxon>Tracheophyta</taxon>
        <taxon>Spermatophyta</taxon>
        <taxon>Magnoliopsida</taxon>
        <taxon>eudicotyledons</taxon>
        <taxon>Gunneridae</taxon>
        <taxon>Pentapetalae</taxon>
        <taxon>rosids</taxon>
        <taxon>malvids</taxon>
        <taxon>Malvales</taxon>
        <taxon>Malvaceae</taxon>
        <taxon>Malvoideae</taxon>
        <taxon>Hibiscus</taxon>
    </lineage>
</organism>
<feature type="chain" id="PRO_5025360888" evidence="2">
    <location>
        <begin position="25"/>
        <end position="463"/>
    </location>
</feature>
<keyword evidence="2" id="KW-0732">Signal</keyword>
<dbReference type="EMBL" id="VEPZ02000994">
    <property type="protein sequence ID" value="KAE8704161.1"/>
    <property type="molecule type" value="Genomic_DNA"/>
</dbReference>
<dbReference type="Proteomes" id="UP000436088">
    <property type="component" value="Unassembled WGS sequence"/>
</dbReference>
<protein>
    <submittedName>
        <fullName evidence="3">Uncharacterized protein</fullName>
    </submittedName>
</protein>
<keyword evidence="4" id="KW-1185">Reference proteome</keyword>
<feature type="region of interest" description="Disordered" evidence="1">
    <location>
        <begin position="24"/>
        <end position="48"/>
    </location>
</feature>
<comment type="caution">
    <text evidence="3">The sequence shown here is derived from an EMBL/GenBank/DDBJ whole genome shotgun (WGS) entry which is preliminary data.</text>
</comment>
<dbReference type="AlphaFoldDB" id="A0A6A3AHV5"/>